<dbReference type="AlphaFoldDB" id="A0AA36FLP7"/>
<dbReference type="GO" id="GO:0005737">
    <property type="term" value="C:cytoplasm"/>
    <property type="evidence" value="ECO:0007669"/>
    <property type="project" value="TreeGrafter"/>
</dbReference>
<dbReference type="Proteomes" id="UP001162480">
    <property type="component" value="Chromosome 26"/>
</dbReference>
<dbReference type="Pfam" id="PF04908">
    <property type="entry name" value="SH3BGR"/>
    <property type="match status" value="1"/>
</dbReference>
<dbReference type="InterPro" id="IPR036249">
    <property type="entry name" value="Thioredoxin-like_sf"/>
</dbReference>
<dbReference type="PROSITE" id="PS51354">
    <property type="entry name" value="GLUTAREDOXIN_2"/>
    <property type="match status" value="1"/>
</dbReference>
<proteinExistence type="inferred from homology"/>
<comment type="similarity">
    <text evidence="1">Belongs to the SH3BGR family.</text>
</comment>
<dbReference type="InterPro" id="IPR051033">
    <property type="entry name" value="SH3BGR"/>
</dbReference>
<dbReference type="EMBL" id="OX597839">
    <property type="protein sequence ID" value="CAI9741559.1"/>
    <property type="molecule type" value="Genomic_DNA"/>
</dbReference>
<sequence>MPVILYSTSVSGCRATKKKIESIKTVLNSKNIEFTEIDISKDVEDKNKMRSLCGNEAALPPQLFNEEEYLGLPDIIKPAASSHLIPLQRRRRR</sequence>
<name>A0AA36FLP7_OCTVU</name>
<gene>
    <name evidence="2" type="ORF">OCTVUL_1B002233</name>
</gene>
<evidence type="ECO:0000313" key="2">
    <source>
        <dbReference type="EMBL" id="CAI9741559.1"/>
    </source>
</evidence>
<evidence type="ECO:0000256" key="1">
    <source>
        <dbReference type="ARBA" id="ARBA00007764"/>
    </source>
</evidence>
<dbReference type="SUPFAM" id="SSF52833">
    <property type="entry name" value="Thioredoxin-like"/>
    <property type="match status" value="1"/>
</dbReference>
<dbReference type="PANTHER" id="PTHR12232:SF15">
    <property type="entry name" value="SH3 DOMAIN-BINDING GLUTAMIC ACID-RICH PROTEIN HOMOLOG"/>
    <property type="match status" value="1"/>
</dbReference>
<protein>
    <submittedName>
        <fullName evidence="2">Domain-binding glutamic acid-rich 3</fullName>
    </submittedName>
</protein>
<reference evidence="2" key="1">
    <citation type="submission" date="2023-08" db="EMBL/GenBank/DDBJ databases">
        <authorList>
            <person name="Alioto T."/>
            <person name="Alioto T."/>
            <person name="Gomez Garrido J."/>
        </authorList>
    </citation>
    <scope>NUCLEOTIDE SEQUENCE</scope>
</reference>
<dbReference type="Gene3D" id="3.40.30.10">
    <property type="entry name" value="Glutaredoxin"/>
    <property type="match status" value="1"/>
</dbReference>
<keyword evidence="3" id="KW-1185">Reference proteome</keyword>
<evidence type="ECO:0000313" key="3">
    <source>
        <dbReference type="Proteomes" id="UP001162480"/>
    </source>
</evidence>
<accession>A0AA36FLP7</accession>
<dbReference type="InterPro" id="IPR006993">
    <property type="entry name" value="Glut_rich_SH3-bd"/>
</dbReference>
<dbReference type="PANTHER" id="PTHR12232">
    <property type="entry name" value="SH3 DOMAIN-BINDING GLUTAMIC ACID-RICH-LIKE PROTEIN"/>
    <property type="match status" value="1"/>
</dbReference>
<organism evidence="2 3">
    <name type="scientific">Octopus vulgaris</name>
    <name type="common">Common octopus</name>
    <dbReference type="NCBI Taxonomy" id="6645"/>
    <lineage>
        <taxon>Eukaryota</taxon>
        <taxon>Metazoa</taxon>
        <taxon>Spiralia</taxon>
        <taxon>Lophotrochozoa</taxon>
        <taxon>Mollusca</taxon>
        <taxon>Cephalopoda</taxon>
        <taxon>Coleoidea</taxon>
        <taxon>Octopodiformes</taxon>
        <taxon>Octopoda</taxon>
        <taxon>Incirrata</taxon>
        <taxon>Octopodidae</taxon>
        <taxon>Octopus</taxon>
    </lineage>
</organism>